<protein>
    <recommendedName>
        <fullName evidence="9">AP-1 complex subunit gamma</fullName>
    </recommendedName>
</protein>
<keyword evidence="5 9" id="KW-0653">Protein transport</keyword>
<dbReference type="Gene3D" id="1.25.10.10">
    <property type="entry name" value="Leucine-rich Repeat Variant"/>
    <property type="match status" value="1"/>
</dbReference>
<dbReference type="Proteomes" id="UP000536275">
    <property type="component" value="Unassembled WGS sequence"/>
</dbReference>
<comment type="caution">
    <text evidence="12">The sequence shown here is derived from an EMBL/GenBank/DDBJ whole genome shotgun (WGS) entry which is preliminary data.</text>
</comment>
<dbReference type="PIRSF" id="PIRSF037094">
    <property type="entry name" value="AP1_complex_gamma"/>
    <property type="match status" value="1"/>
</dbReference>
<dbReference type="Gene3D" id="2.60.40.1230">
    <property type="match status" value="1"/>
</dbReference>
<comment type="subcellular location">
    <subcellularLocation>
        <location evidence="1">Cytoplasmic vesicle membrane</location>
    </subcellularLocation>
    <subcellularLocation>
        <location evidence="2">Golgi apparatus</location>
    </subcellularLocation>
</comment>
<dbReference type="InterPro" id="IPR016024">
    <property type="entry name" value="ARM-type_fold"/>
</dbReference>
<dbReference type="InterPro" id="IPR050840">
    <property type="entry name" value="Adaptor_Complx_Large_Subunit"/>
</dbReference>
<dbReference type="Pfam" id="PF02883">
    <property type="entry name" value="Alpha_adaptinC2"/>
    <property type="match status" value="1"/>
</dbReference>
<keyword evidence="7 9" id="KW-0472">Membrane</keyword>
<dbReference type="InterPro" id="IPR008152">
    <property type="entry name" value="Clathrin_a/b/g-adaptin_app_Ig"/>
</dbReference>
<evidence type="ECO:0000259" key="11">
    <source>
        <dbReference type="PROSITE" id="PS50180"/>
    </source>
</evidence>
<comment type="similarity">
    <text evidence="3 9">Belongs to the adaptor complexes large subunit family.</text>
</comment>
<dbReference type="PROSITE" id="PS50180">
    <property type="entry name" value="GAE"/>
    <property type="match status" value="1"/>
</dbReference>
<keyword evidence="8 9" id="KW-0968">Cytoplasmic vesicle</keyword>
<dbReference type="SMART" id="SM00809">
    <property type="entry name" value="Alpha_adaptinC2"/>
    <property type="match status" value="1"/>
</dbReference>
<evidence type="ECO:0000256" key="5">
    <source>
        <dbReference type="ARBA" id="ARBA00022927"/>
    </source>
</evidence>
<name>A0A8H6BVZ6_CANAX</name>
<dbReference type="InterPro" id="IPR013041">
    <property type="entry name" value="Clathrin_app_Ig-like_sf"/>
</dbReference>
<evidence type="ECO:0000256" key="8">
    <source>
        <dbReference type="ARBA" id="ARBA00023329"/>
    </source>
</evidence>
<dbReference type="EMBL" id="JABWAD010000055">
    <property type="protein sequence ID" value="KAF6067105.1"/>
    <property type="molecule type" value="Genomic_DNA"/>
</dbReference>
<dbReference type="GO" id="GO:0030121">
    <property type="term" value="C:AP-1 adaptor complex"/>
    <property type="evidence" value="ECO:0007669"/>
    <property type="project" value="InterPro"/>
</dbReference>
<dbReference type="InterPro" id="IPR008153">
    <property type="entry name" value="GAE_dom"/>
</dbReference>
<feature type="domain" description="GAE" evidence="11">
    <location>
        <begin position="659"/>
        <end position="757"/>
    </location>
</feature>
<dbReference type="GO" id="GO:0016192">
    <property type="term" value="P:vesicle-mediated transport"/>
    <property type="evidence" value="ECO:0007669"/>
    <property type="project" value="InterPro"/>
</dbReference>
<dbReference type="SUPFAM" id="SSF49348">
    <property type="entry name" value="Clathrin adaptor appendage domain"/>
    <property type="match status" value="1"/>
</dbReference>
<evidence type="ECO:0000256" key="9">
    <source>
        <dbReference type="PIRNR" id="PIRNR037094"/>
    </source>
</evidence>
<evidence type="ECO:0000256" key="1">
    <source>
        <dbReference type="ARBA" id="ARBA00004156"/>
    </source>
</evidence>
<accession>A0A8H6BVZ6</accession>
<keyword evidence="4 9" id="KW-0813">Transport</keyword>
<evidence type="ECO:0000256" key="4">
    <source>
        <dbReference type="ARBA" id="ARBA00022448"/>
    </source>
</evidence>
<feature type="region of interest" description="Disordered" evidence="10">
    <location>
        <begin position="566"/>
        <end position="590"/>
    </location>
</feature>
<gene>
    <name evidence="12" type="ORF">FOB64_004534</name>
</gene>
<dbReference type="SUPFAM" id="SSF48371">
    <property type="entry name" value="ARM repeat"/>
    <property type="match status" value="1"/>
</dbReference>
<evidence type="ECO:0000256" key="6">
    <source>
        <dbReference type="ARBA" id="ARBA00023034"/>
    </source>
</evidence>
<evidence type="ECO:0000313" key="13">
    <source>
        <dbReference type="Proteomes" id="UP000536275"/>
    </source>
</evidence>
<evidence type="ECO:0000313" key="12">
    <source>
        <dbReference type="EMBL" id="KAF6067105.1"/>
    </source>
</evidence>
<dbReference type="AlphaFoldDB" id="A0A8H6BVZ6"/>
<dbReference type="InterPro" id="IPR017107">
    <property type="entry name" value="AP1_complex_gsu"/>
</dbReference>
<dbReference type="Pfam" id="PF01602">
    <property type="entry name" value="Adaptin_N"/>
    <property type="match status" value="1"/>
</dbReference>
<evidence type="ECO:0000256" key="3">
    <source>
        <dbReference type="ARBA" id="ARBA00006613"/>
    </source>
</evidence>
<sequence length="757" mass="83573">MASLKSFIKSVRKAKTIADERSVVQKESAAIRTSFRDPGLDQTTRRINISKLLYLYIMGEKTHFGQVECLKLLASPRFADKRLGYLACMLILDENQEVLTLLTNSLDNDMQHPNSFIVGLALCCLGNIASPELARDLYTNVETIIDSKNVYLKKKACIVAAKLIEKEPELAEFFITKINSLINEKQPSLLLGTIRLIQALYFASEESRSTLIKTIPKLVADLKRTTTSGYQPDYDVTGTTDPFLQVSLLETLRILGRDEQCPPQYLEQINDILTQVASNLDSGKNAAHAILYECVKTIFAIQSDQSLKILGVNILGKFLSTKDNNTRYVALDTLLTVVTIEPMAVQRHRSTIVNCLSDGDISIRRRALELSFGILNEQNIRVLAREILTFLEKCHDQELKSYVTSQLTIAANKYAPNDKWHFDTLIRMLKVGGNALTPDIISNILALILQCNDLELKKHVASKLVASCLETTNQYGLALITSWTMGEYGDLILGTNVEVNETIQLTSYILTLIIKLSIKFKDNQVIETLRLILNSKTHDPNLEIQTRAVEYQQIFGQDSTLKRGLLARMPAPPVKQREKSTNETSGGGSGSDNLLLDLMDDIVSPATNQQQSSQQGDVISDIFGGGGGSGNDTNKSTINNAAILDLFNSSSNSINPAVSSVSEIPAFENNDVKISFIPKSFPQNGEATIEAIIRSKINDSNINQFQLLIAVPKSQKLTITSTSGGDSLIGSSNPNESIRQILKIVGKQGAKIKLELK</sequence>
<dbReference type="InterPro" id="IPR002553">
    <property type="entry name" value="Clathrin/coatomer_adapt-like_N"/>
</dbReference>
<dbReference type="GO" id="GO:0006886">
    <property type="term" value="P:intracellular protein transport"/>
    <property type="evidence" value="ECO:0007669"/>
    <property type="project" value="UniProtKB-UniRule"/>
</dbReference>
<feature type="compositionally biased region" description="Polar residues" evidence="10">
    <location>
        <begin position="606"/>
        <end position="617"/>
    </location>
</feature>
<organism evidence="12 13">
    <name type="scientific">Candida albicans</name>
    <name type="common">Yeast</name>
    <dbReference type="NCBI Taxonomy" id="5476"/>
    <lineage>
        <taxon>Eukaryota</taxon>
        <taxon>Fungi</taxon>
        <taxon>Dikarya</taxon>
        <taxon>Ascomycota</taxon>
        <taxon>Saccharomycotina</taxon>
        <taxon>Pichiomycetes</taxon>
        <taxon>Debaryomycetaceae</taxon>
        <taxon>Candida/Lodderomyces clade</taxon>
        <taxon>Candida</taxon>
    </lineage>
</organism>
<dbReference type="GO" id="GO:0016482">
    <property type="term" value="P:cytosolic transport"/>
    <property type="evidence" value="ECO:0007669"/>
    <property type="project" value="UniProtKB-ARBA"/>
</dbReference>
<dbReference type="PANTHER" id="PTHR22780">
    <property type="entry name" value="ADAPTIN, ALPHA/GAMMA/EPSILON"/>
    <property type="match status" value="1"/>
</dbReference>
<evidence type="ECO:0000256" key="7">
    <source>
        <dbReference type="ARBA" id="ARBA00023136"/>
    </source>
</evidence>
<reference evidence="12 13" key="1">
    <citation type="submission" date="2020-03" db="EMBL/GenBank/DDBJ databases">
        <title>FDA dAtabase for Regulatory Grade micrObial Sequences (FDA-ARGOS): Supporting development and validation of Infectious Disease Dx tests.</title>
        <authorList>
            <person name="Campos J."/>
            <person name="Goldberg B."/>
            <person name="Tallon L."/>
            <person name="Sadzewicz L."/>
            <person name="Vavikolanu K."/>
            <person name="Mehta A."/>
            <person name="Aluvathingal J."/>
            <person name="Nadendla S."/>
            <person name="Nandy P."/>
            <person name="Geyer C."/>
            <person name="Yan Y."/>
            <person name="Sichtig H."/>
        </authorList>
    </citation>
    <scope>NUCLEOTIDE SEQUENCE [LARGE SCALE GENOMIC DNA]</scope>
    <source>
        <strain evidence="12 13">FDAARGOS_656</strain>
    </source>
</reference>
<dbReference type="InterPro" id="IPR011989">
    <property type="entry name" value="ARM-like"/>
</dbReference>
<keyword evidence="6 9" id="KW-0333">Golgi apparatus</keyword>
<evidence type="ECO:0000256" key="2">
    <source>
        <dbReference type="ARBA" id="ARBA00004555"/>
    </source>
</evidence>
<evidence type="ECO:0000256" key="10">
    <source>
        <dbReference type="SAM" id="MobiDB-lite"/>
    </source>
</evidence>
<dbReference type="GO" id="GO:0005829">
    <property type="term" value="C:cytosol"/>
    <property type="evidence" value="ECO:0007669"/>
    <property type="project" value="GOC"/>
</dbReference>
<feature type="region of interest" description="Disordered" evidence="10">
    <location>
        <begin position="606"/>
        <end position="633"/>
    </location>
</feature>
<proteinExistence type="inferred from homology"/>